<organism evidence="1 2">
    <name type="scientific">Lichtheimia corymbifera JMRC:FSU:9682</name>
    <dbReference type="NCBI Taxonomy" id="1263082"/>
    <lineage>
        <taxon>Eukaryota</taxon>
        <taxon>Fungi</taxon>
        <taxon>Fungi incertae sedis</taxon>
        <taxon>Mucoromycota</taxon>
        <taxon>Mucoromycotina</taxon>
        <taxon>Mucoromycetes</taxon>
        <taxon>Mucorales</taxon>
        <taxon>Lichtheimiaceae</taxon>
        <taxon>Lichtheimia</taxon>
    </lineage>
</organism>
<accession>A0A068SHA1</accession>
<dbReference type="Proteomes" id="UP000027586">
    <property type="component" value="Unassembled WGS sequence"/>
</dbReference>
<protein>
    <submittedName>
        <fullName evidence="1">Uncharacterized protein</fullName>
    </submittedName>
</protein>
<keyword evidence="2" id="KW-1185">Reference proteome</keyword>
<dbReference type="VEuPathDB" id="FungiDB:LCOR_12012.1"/>
<proteinExistence type="predicted"/>
<gene>
    <name evidence="1" type="ORF">LCOR_12012.1</name>
</gene>
<dbReference type="AlphaFoldDB" id="A0A068SHA1"/>
<dbReference type="OrthoDB" id="2289579at2759"/>
<evidence type="ECO:0000313" key="2">
    <source>
        <dbReference type="Proteomes" id="UP000027586"/>
    </source>
</evidence>
<dbReference type="EMBL" id="CBTN010000160">
    <property type="protein sequence ID" value="CDH61232.1"/>
    <property type="molecule type" value="Genomic_DNA"/>
</dbReference>
<comment type="caution">
    <text evidence="1">The sequence shown here is derived from an EMBL/GenBank/DDBJ whole genome shotgun (WGS) entry which is preliminary data.</text>
</comment>
<evidence type="ECO:0000313" key="1">
    <source>
        <dbReference type="EMBL" id="CDH61232.1"/>
    </source>
</evidence>
<sequence length="155" mass="17814">MLLTVNYTPITKGSTAVVDYGDLDVDSDDEDVNKFLLWVWVIQIMLKVAMNTTYNCLTQTNLIQFHVDMGNAAPIYRRPYPHMSHSGLEQLHEEIKNQKHGEQWHSDGIIINFDKTGTISETDCQLTETAVDFILLFIIWHASQAFDRFSDFPSM</sequence>
<name>A0A068SHA1_9FUNG</name>
<reference evidence="1" key="1">
    <citation type="submission" date="2013-08" db="EMBL/GenBank/DDBJ databases">
        <title>Gene expansion shapes genome architecture in the human pathogen Lichtheimia corymbifera: an evolutionary genomics analysis in the ancient terrestrial Mucorales (Mucoromycotina).</title>
        <authorList>
            <person name="Schwartze V.U."/>
            <person name="Winter S."/>
            <person name="Shelest E."/>
            <person name="Marcet-Houben M."/>
            <person name="Horn F."/>
            <person name="Wehner S."/>
            <person name="Hoffmann K."/>
            <person name="Riege K."/>
            <person name="Sammeth M."/>
            <person name="Nowrousian M."/>
            <person name="Valiante V."/>
            <person name="Linde J."/>
            <person name="Jacobsen I.D."/>
            <person name="Marz M."/>
            <person name="Brakhage A.A."/>
            <person name="Gabaldon T."/>
            <person name="Bocker S."/>
            <person name="Voigt K."/>
        </authorList>
    </citation>
    <scope>NUCLEOTIDE SEQUENCE [LARGE SCALE GENOMIC DNA]</scope>
    <source>
        <strain evidence="1">FSU 9682</strain>
    </source>
</reference>